<dbReference type="AlphaFoldDB" id="A0A1E2VBQ5"/>
<dbReference type="STRING" id="197479.BFW38_12725"/>
<name>A0A1E2VBQ5_9GAMM</name>
<dbReference type="OrthoDB" id="1495305at2"/>
<dbReference type="Proteomes" id="UP000094291">
    <property type="component" value="Unassembled WGS sequence"/>
</dbReference>
<sequence length="137" mass="15553">MSQANTTEATERYPDIEIYLKFSDATLLTPFLKAHLEEVSEPQIHRKGARWPVSHQGQNFRVQWVPNAVGSWSSLWFNSDQTPWATDQDAAQAAAKMLNQAVRCSPGPWQPGDDPDAWLEVTPQGEIQQIQWPEHNT</sequence>
<dbReference type="EMBL" id="MDTQ01000001">
    <property type="protein sequence ID" value="ODC04266.1"/>
    <property type="molecule type" value="Genomic_DNA"/>
</dbReference>
<organism evidence="1 2">
    <name type="scientific">Terasakiispira papahanaumokuakeensis</name>
    <dbReference type="NCBI Taxonomy" id="197479"/>
    <lineage>
        <taxon>Bacteria</taxon>
        <taxon>Pseudomonadati</taxon>
        <taxon>Pseudomonadota</taxon>
        <taxon>Gammaproteobacteria</taxon>
        <taxon>Oceanospirillales</taxon>
        <taxon>Terasakiispira</taxon>
    </lineage>
</organism>
<reference evidence="1 2" key="1">
    <citation type="submission" date="2016-08" db="EMBL/GenBank/DDBJ databases">
        <authorList>
            <person name="Seilhamer J.J."/>
        </authorList>
    </citation>
    <scope>NUCLEOTIDE SEQUENCE [LARGE SCALE GENOMIC DNA]</scope>
    <source>
        <strain evidence="1 2">PH27A</strain>
    </source>
</reference>
<evidence type="ECO:0000313" key="2">
    <source>
        <dbReference type="Proteomes" id="UP000094291"/>
    </source>
</evidence>
<comment type="caution">
    <text evidence="1">The sequence shown here is derived from an EMBL/GenBank/DDBJ whole genome shotgun (WGS) entry which is preliminary data.</text>
</comment>
<accession>A0A1E2VBQ5</accession>
<keyword evidence="2" id="KW-1185">Reference proteome</keyword>
<proteinExistence type="predicted"/>
<evidence type="ECO:0000313" key="1">
    <source>
        <dbReference type="EMBL" id="ODC04266.1"/>
    </source>
</evidence>
<dbReference type="RefSeq" id="WP_068999248.1">
    <property type="nucleotide sequence ID" value="NZ_MDTQ01000001.1"/>
</dbReference>
<gene>
    <name evidence="1" type="ORF">BFW38_12725</name>
</gene>
<protein>
    <submittedName>
        <fullName evidence="1">Uncharacterized protein</fullName>
    </submittedName>
</protein>